<dbReference type="Proteomes" id="UP000234345">
    <property type="component" value="Unassembled WGS sequence"/>
</dbReference>
<gene>
    <name evidence="2" type="ORF">XFF6991_570339</name>
</gene>
<feature type="compositionally biased region" description="Basic and acidic residues" evidence="1">
    <location>
        <begin position="21"/>
        <end position="30"/>
    </location>
</feature>
<evidence type="ECO:0000256" key="1">
    <source>
        <dbReference type="SAM" id="MobiDB-lite"/>
    </source>
</evidence>
<feature type="region of interest" description="Disordered" evidence="1">
    <location>
        <begin position="1"/>
        <end position="55"/>
    </location>
</feature>
<protein>
    <submittedName>
        <fullName evidence="2">Uncharacterized protein</fullName>
    </submittedName>
</protein>
<evidence type="ECO:0000313" key="2">
    <source>
        <dbReference type="EMBL" id="SOO26774.1"/>
    </source>
</evidence>
<dbReference type="AlphaFoldDB" id="A0A7Z7J3N1"/>
<reference evidence="2 3" key="1">
    <citation type="submission" date="2017-10" db="EMBL/GenBank/DDBJ databases">
        <authorList>
            <person name="Regsiter A."/>
            <person name="William W."/>
        </authorList>
    </citation>
    <scope>NUCLEOTIDE SEQUENCE [LARGE SCALE GENOMIC DNA]</scope>
    <source>
        <strain evidence="2 3">CFBP6991</strain>
    </source>
</reference>
<dbReference type="EMBL" id="OCZC01000085">
    <property type="protein sequence ID" value="SOO26774.1"/>
    <property type="molecule type" value="Genomic_DNA"/>
</dbReference>
<sequence>MLPVRPRGQGRSYKSGAGRADVAETPKDPRPGSSGPGRDPIPTRLSVPERTAMPS</sequence>
<name>A0A7Z7J3N1_XANCH</name>
<evidence type="ECO:0000313" key="3">
    <source>
        <dbReference type="Proteomes" id="UP000234345"/>
    </source>
</evidence>
<proteinExistence type="predicted"/>
<accession>A0A7Z7J3N1</accession>
<feature type="compositionally biased region" description="Low complexity" evidence="1">
    <location>
        <begin position="31"/>
        <end position="40"/>
    </location>
</feature>
<organism evidence="2 3">
    <name type="scientific">Xanthomonas campestris pv. phaseoli</name>
    <dbReference type="NCBI Taxonomy" id="317013"/>
    <lineage>
        <taxon>Bacteria</taxon>
        <taxon>Pseudomonadati</taxon>
        <taxon>Pseudomonadota</taxon>
        <taxon>Gammaproteobacteria</taxon>
        <taxon>Lysobacterales</taxon>
        <taxon>Lysobacteraceae</taxon>
        <taxon>Xanthomonas</taxon>
    </lineage>
</organism>
<comment type="caution">
    <text evidence="2">The sequence shown here is derived from an EMBL/GenBank/DDBJ whole genome shotgun (WGS) entry which is preliminary data.</text>
</comment>